<accession>A0AAU9KDL0</accession>
<evidence type="ECO:0000259" key="1">
    <source>
        <dbReference type="PROSITE" id="PS50878"/>
    </source>
</evidence>
<dbReference type="InterPro" id="IPR036691">
    <property type="entry name" value="Endo/exonu/phosph_ase_sf"/>
</dbReference>
<dbReference type="Gene3D" id="3.60.10.10">
    <property type="entry name" value="Endonuclease/exonuclease/phosphatase"/>
    <property type="match status" value="1"/>
</dbReference>
<dbReference type="PROSITE" id="PS50878">
    <property type="entry name" value="RT_POL"/>
    <property type="match status" value="1"/>
</dbReference>
<name>A0AAU9KDL0_9CILI</name>
<dbReference type="Pfam" id="PF00078">
    <property type="entry name" value="RVT_1"/>
    <property type="match status" value="1"/>
</dbReference>
<dbReference type="InterPro" id="IPR005135">
    <property type="entry name" value="Endo/exonuclease/phosphatase"/>
</dbReference>
<keyword evidence="3" id="KW-1185">Reference proteome</keyword>
<dbReference type="Proteomes" id="UP001162131">
    <property type="component" value="Unassembled WGS sequence"/>
</dbReference>
<dbReference type="InterPro" id="IPR043502">
    <property type="entry name" value="DNA/RNA_pol_sf"/>
</dbReference>
<proteinExistence type="predicted"/>
<dbReference type="Pfam" id="PF14529">
    <property type="entry name" value="Exo_endo_phos_2"/>
    <property type="match status" value="1"/>
</dbReference>
<sequence>MRKGKKEQLIIGDLNAHVEGWWSEKTNENGYRVKRLCKEWGLELLKLDEPTHLHSSGSTFCLDYCAVDWGVIGRVIDIGCSKNNPIGSDHLPITLKLWERWEEERMQIARKLRIDRLRSPVYLKVFQDDVNYDLERLDLKESSSKLYAEINRIVLNSAERVLGIKDGKKSSLGRAALILLREARRYRWKALKALKPKPNKYKELMVKHKLKMKEFKIEKKRHERMTKRESGIENAILDARGMWDLYNKVNRMKITGYIKFSGKEEEDLVDWWQAQYSDLVIDLKILEESSKPPTLNEVEQAIKELRSKKATGPDGIPAELIKSGGEKLWEIYWRLMTKIWEDRELPNGMKMALVVILPKRTGSKKPEDYRPITLLNTAYKILDRIIATRLTIEIQSKRIMHLSQAGFMQHKATTDQIFKLETLIEYCLHENKKIRCVFLDISKAFDSIRHRDLYETMMKRDISSDTLLMLKAMYKECSSKIIMDEHLSKPVRICKGVRQGGSSSPICFNFVPNELAWRIDEMNIGINIGDSQQKRLGILLYADDIVLIAHSRKDLQTLCNACEQWAESYSLRINYEKSVAVDYSRKAKELKIMIGGKLLKQEAEFKYLGKMIGTKKCQRSDSKRTLEKAYAACRFTKAILSMMRNSKISKKAVIAKACIDTVALYSKECSQVGWKTAEMLKVEKARMAIARYILKGPQGIARETSMLDLGWLSLEHLTKKRTLMFKKKMLDSKDLLTMKLREINEICSLPWENRCKEFMKELGLELYNDRIIERTGLKDWKELIDRAASESNLREAMRRLKEETYRTTEIYNWARRGTKQTYMSTYVMVNSDMHSAIGTIFRLRAGFNNCKGNAFIRHLADNPACCECEVTETEEHMLTQCPRYGKMREKLKRNWKLGKESWQVLGYWAFAIQRRIWSSYQALKKNWR</sequence>
<evidence type="ECO:0000313" key="3">
    <source>
        <dbReference type="Proteomes" id="UP001162131"/>
    </source>
</evidence>
<protein>
    <recommendedName>
        <fullName evidence="1">Reverse transcriptase domain-containing protein</fullName>
    </recommendedName>
</protein>
<reference evidence="2" key="1">
    <citation type="submission" date="2021-09" db="EMBL/GenBank/DDBJ databases">
        <authorList>
            <consortium name="AG Swart"/>
            <person name="Singh M."/>
            <person name="Singh A."/>
            <person name="Seah K."/>
            <person name="Emmerich C."/>
        </authorList>
    </citation>
    <scope>NUCLEOTIDE SEQUENCE</scope>
    <source>
        <strain evidence="2">ATCC30299</strain>
    </source>
</reference>
<comment type="caution">
    <text evidence="2">The sequence shown here is derived from an EMBL/GenBank/DDBJ whole genome shotgun (WGS) entry which is preliminary data.</text>
</comment>
<feature type="domain" description="Reverse transcriptase" evidence="1">
    <location>
        <begin position="338"/>
        <end position="612"/>
    </location>
</feature>
<dbReference type="PANTHER" id="PTHR19446">
    <property type="entry name" value="REVERSE TRANSCRIPTASES"/>
    <property type="match status" value="1"/>
</dbReference>
<dbReference type="GO" id="GO:0003824">
    <property type="term" value="F:catalytic activity"/>
    <property type="evidence" value="ECO:0007669"/>
    <property type="project" value="InterPro"/>
</dbReference>
<dbReference type="CDD" id="cd01650">
    <property type="entry name" value="RT_nLTR_like"/>
    <property type="match status" value="1"/>
</dbReference>
<organism evidence="2 3">
    <name type="scientific">Blepharisma stoltei</name>
    <dbReference type="NCBI Taxonomy" id="1481888"/>
    <lineage>
        <taxon>Eukaryota</taxon>
        <taxon>Sar</taxon>
        <taxon>Alveolata</taxon>
        <taxon>Ciliophora</taxon>
        <taxon>Postciliodesmatophora</taxon>
        <taxon>Heterotrichea</taxon>
        <taxon>Heterotrichida</taxon>
        <taxon>Blepharismidae</taxon>
        <taxon>Blepharisma</taxon>
    </lineage>
</organism>
<dbReference type="EMBL" id="CAJZBQ010000060">
    <property type="protein sequence ID" value="CAG9334983.1"/>
    <property type="molecule type" value="Genomic_DNA"/>
</dbReference>
<dbReference type="SUPFAM" id="SSF56219">
    <property type="entry name" value="DNase I-like"/>
    <property type="match status" value="1"/>
</dbReference>
<dbReference type="AlphaFoldDB" id="A0AAU9KDL0"/>
<dbReference type="InterPro" id="IPR000477">
    <property type="entry name" value="RT_dom"/>
</dbReference>
<dbReference type="SUPFAM" id="SSF56672">
    <property type="entry name" value="DNA/RNA polymerases"/>
    <property type="match status" value="1"/>
</dbReference>
<evidence type="ECO:0000313" key="2">
    <source>
        <dbReference type="EMBL" id="CAG9334983.1"/>
    </source>
</evidence>
<gene>
    <name evidence="2" type="ORF">BSTOLATCC_MIC62564</name>
</gene>